<protein>
    <submittedName>
        <fullName evidence="3">M23 family metallopeptidase</fullName>
    </submittedName>
</protein>
<dbReference type="CDD" id="cd12797">
    <property type="entry name" value="M23_peptidase"/>
    <property type="match status" value="1"/>
</dbReference>
<comment type="caution">
    <text evidence="3">The sequence shown here is derived from an EMBL/GenBank/DDBJ whole genome shotgun (WGS) entry which is preliminary data.</text>
</comment>
<dbReference type="InterPro" id="IPR050570">
    <property type="entry name" value="Cell_wall_metabolism_enzyme"/>
</dbReference>
<feature type="domain" description="M23ase beta-sheet core" evidence="2">
    <location>
        <begin position="250"/>
        <end position="345"/>
    </location>
</feature>
<name>A0ABY2RIS0_9NOCA</name>
<dbReference type="PANTHER" id="PTHR21666">
    <property type="entry name" value="PEPTIDASE-RELATED"/>
    <property type="match status" value="1"/>
</dbReference>
<evidence type="ECO:0000256" key="1">
    <source>
        <dbReference type="SAM" id="MobiDB-lite"/>
    </source>
</evidence>
<dbReference type="PANTHER" id="PTHR21666:SF270">
    <property type="entry name" value="MUREIN HYDROLASE ACTIVATOR ENVC"/>
    <property type="match status" value="1"/>
</dbReference>
<reference evidence="3 4" key="1">
    <citation type="submission" date="2019-04" db="EMBL/GenBank/DDBJ databases">
        <title>Rhodococcus oryzae sp. nov., a novel actinomycete isolated from rhizosphere soil of rice (Oryza sativa L.).</title>
        <authorList>
            <person name="Li C."/>
        </authorList>
    </citation>
    <scope>NUCLEOTIDE SEQUENCE [LARGE SCALE GENOMIC DNA]</scope>
    <source>
        <strain evidence="3 4">NEAU-CX67</strain>
    </source>
</reference>
<proteinExistence type="predicted"/>
<dbReference type="Pfam" id="PF01551">
    <property type="entry name" value="Peptidase_M23"/>
    <property type="match status" value="1"/>
</dbReference>
<feature type="region of interest" description="Disordered" evidence="1">
    <location>
        <begin position="322"/>
        <end position="343"/>
    </location>
</feature>
<organism evidence="3 4">
    <name type="scientific">Rhodococcus oryzae</name>
    <dbReference type="NCBI Taxonomy" id="2571143"/>
    <lineage>
        <taxon>Bacteria</taxon>
        <taxon>Bacillati</taxon>
        <taxon>Actinomycetota</taxon>
        <taxon>Actinomycetes</taxon>
        <taxon>Mycobacteriales</taxon>
        <taxon>Nocardiaceae</taxon>
        <taxon>Rhodococcus</taxon>
    </lineage>
</organism>
<dbReference type="SUPFAM" id="SSF51261">
    <property type="entry name" value="Duplicated hybrid motif"/>
    <property type="match status" value="1"/>
</dbReference>
<dbReference type="InterPro" id="IPR016047">
    <property type="entry name" value="M23ase_b-sheet_dom"/>
</dbReference>
<keyword evidence="4" id="KW-1185">Reference proteome</keyword>
<gene>
    <name evidence="3" type="ORF">FCG67_14235</name>
</gene>
<dbReference type="Proteomes" id="UP000305109">
    <property type="component" value="Unassembled WGS sequence"/>
</dbReference>
<sequence length="361" mass="36967">MLFCYLRHGGSRVREQERPSQRKEGSAVGNHHGTGNSNYIIDPLPGHGRHSLPVDHGRHSSPVDSGPVAGAPYGRHCLPTVAGFVEVTTQARVAVRGKDAAQAKAAAHGRHRAPAGPGPIKAVAVAAATGAILVGGTQLGATASAVPIQIPGLPPIEIPDAVLPAGVQLPPVNQAPAVVPVPPAFQVPPVDVVPQVVPAPPVEVPGAAGAAQWAQEQLGALPSNNPIATRTVQPVSGTLTSPFGQRWGTLHGGIDIAAPIGTPIQAATNGTVISAGPASGFGLWVRVQDDDGTTTVYGHINEFLVDLGQQVAAGEQIATVGNRGQSTGPHLHFEVSNPDGQKIDPAQWLQERGVSPTWNGD</sequence>
<dbReference type="EMBL" id="SUMD01000006">
    <property type="protein sequence ID" value="TJZ77012.1"/>
    <property type="molecule type" value="Genomic_DNA"/>
</dbReference>
<evidence type="ECO:0000313" key="4">
    <source>
        <dbReference type="Proteomes" id="UP000305109"/>
    </source>
</evidence>
<evidence type="ECO:0000259" key="2">
    <source>
        <dbReference type="Pfam" id="PF01551"/>
    </source>
</evidence>
<evidence type="ECO:0000313" key="3">
    <source>
        <dbReference type="EMBL" id="TJZ77012.1"/>
    </source>
</evidence>
<dbReference type="Gene3D" id="2.70.70.10">
    <property type="entry name" value="Glucose Permease (Domain IIA)"/>
    <property type="match status" value="1"/>
</dbReference>
<feature type="compositionally biased region" description="Basic and acidic residues" evidence="1">
    <location>
        <begin position="12"/>
        <end position="25"/>
    </location>
</feature>
<accession>A0ABY2RIS0</accession>
<feature type="region of interest" description="Disordered" evidence="1">
    <location>
        <begin position="8"/>
        <end position="68"/>
    </location>
</feature>
<dbReference type="InterPro" id="IPR011055">
    <property type="entry name" value="Dup_hybrid_motif"/>
</dbReference>